<sequence length="59" mass="6337">MFSGSDNISKSGAAAPGTAYIQHQLHSKYKDSLGQRLSDQRGANTEENATADYFSNNGK</sequence>
<dbReference type="EMBL" id="VSRR010081770">
    <property type="protein sequence ID" value="MPC89667.1"/>
    <property type="molecule type" value="Genomic_DNA"/>
</dbReference>
<evidence type="ECO:0000313" key="2">
    <source>
        <dbReference type="EMBL" id="MPC89667.1"/>
    </source>
</evidence>
<feature type="region of interest" description="Disordered" evidence="1">
    <location>
        <begin position="31"/>
        <end position="59"/>
    </location>
</feature>
<proteinExistence type="predicted"/>
<gene>
    <name evidence="2" type="ORF">E2C01_084621</name>
</gene>
<keyword evidence="3" id="KW-1185">Reference proteome</keyword>
<feature type="compositionally biased region" description="Polar residues" evidence="1">
    <location>
        <begin position="35"/>
        <end position="59"/>
    </location>
</feature>
<comment type="caution">
    <text evidence="2">The sequence shown here is derived from an EMBL/GenBank/DDBJ whole genome shotgun (WGS) entry which is preliminary data.</text>
</comment>
<evidence type="ECO:0000256" key="1">
    <source>
        <dbReference type="SAM" id="MobiDB-lite"/>
    </source>
</evidence>
<name>A0A5B7J882_PORTR</name>
<dbReference type="AlphaFoldDB" id="A0A5B7J882"/>
<reference evidence="2 3" key="1">
    <citation type="submission" date="2019-05" db="EMBL/GenBank/DDBJ databases">
        <title>Another draft genome of Portunus trituberculatus and its Hox gene families provides insights of decapod evolution.</title>
        <authorList>
            <person name="Jeong J.-H."/>
            <person name="Song I."/>
            <person name="Kim S."/>
            <person name="Choi T."/>
            <person name="Kim D."/>
            <person name="Ryu S."/>
            <person name="Kim W."/>
        </authorList>
    </citation>
    <scope>NUCLEOTIDE SEQUENCE [LARGE SCALE GENOMIC DNA]</scope>
    <source>
        <tissue evidence="2">Muscle</tissue>
    </source>
</reference>
<evidence type="ECO:0000313" key="3">
    <source>
        <dbReference type="Proteomes" id="UP000324222"/>
    </source>
</evidence>
<dbReference type="Proteomes" id="UP000324222">
    <property type="component" value="Unassembled WGS sequence"/>
</dbReference>
<protein>
    <submittedName>
        <fullName evidence="2">Uncharacterized protein</fullName>
    </submittedName>
</protein>
<organism evidence="2 3">
    <name type="scientific">Portunus trituberculatus</name>
    <name type="common">Swimming crab</name>
    <name type="synonym">Neptunus trituberculatus</name>
    <dbReference type="NCBI Taxonomy" id="210409"/>
    <lineage>
        <taxon>Eukaryota</taxon>
        <taxon>Metazoa</taxon>
        <taxon>Ecdysozoa</taxon>
        <taxon>Arthropoda</taxon>
        <taxon>Crustacea</taxon>
        <taxon>Multicrustacea</taxon>
        <taxon>Malacostraca</taxon>
        <taxon>Eumalacostraca</taxon>
        <taxon>Eucarida</taxon>
        <taxon>Decapoda</taxon>
        <taxon>Pleocyemata</taxon>
        <taxon>Brachyura</taxon>
        <taxon>Eubrachyura</taxon>
        <taxon>Portunoidea</taxon>
        <taxon>Portunidae</taxon>
        <taxon>Portuninae</taxon>
        <taxon>Portunus</taxon>
    </lineage>
</organism>
<accession>A0A5B7J882</accession>